<evidence type="ECO:0000313" key="7">
    <source>
        <dbReference type="Proteomes" id="UP001152795"/>
    </source>
</evidence>
<organism evidence="6 7">
    <name type="scientific">Paramuricea clavata</name>
    <name type="common">Red gorgonian</name>
    <name type="synonym">Violescent sea-whip</name>
    <dbReference type="NCBI Taxonomy" id="317549"/>
    <lineage>
        <taxon>Eukaryota</taxon>
        <taxon>Metazoa</taxon>
        <taxon>Cnidaria</taxon>
        <taxon>Anthozoa</taxon>
        <taxon>Octocorallia</taxon>
        <taxon>Malacalcyonacea</taxon>
        <taxon>Plexauridae</taxon>
        <taxon>Paramuricea</taxon>
    </lineage>
</organism>
<dbReference type="PANTHER" id="PTHR28668">
    <property type="entry name" value="TRANSMEMBRANE PROTEIN 234"/>
    <property type="match status" value="1"/>
</dbReference>
<evidence type="ECO:0000256" key="1">
    <source>
        <dbReference type="ARBA" id="ARBA00004141"/>
    </source>
</evidence>
<evidence type="ECO:0000256" key="5">
    <source>
        <dbReference type="ARBA" id="ARBA00023136"/>
    </source>
</evidence>
<comment type="subcellular location">
    <subcellularLocation>
        <location evidence="1">Membrane</location>
        <topology evidence="1">Multi-pass membrane protein</topology>
    </subcellularLocation>
</comment>
<dbReference type="OrthoDB" id="43458at2759"/>
<dbReference type="Gene3D" id="1.10.3730.20">
    <property type="match status" value="1"/>
</dbReference>
<dbReference type="Pfam" id="PF10639">
    <property type="entry name" value="TMEM234"/>
    <property type="match status" value="1"/>
</dbReference>
<evidence type="ECO:0000256" key="2">
    <source>
        <dbReference type="ARBA" id="ARBA00005977"/>
    </source>
</evidence>
<dbReference type="SUPFAM" id="SSF103481">
    <property type="entry name" value="Multidrug resistance efflux transporter EmrE"/>
    <property type="match status" value="1"/>
</dbReference>
<sequence length="134" mass="14743">MLSNLPDQFVNAVWLCVVAFLWGFTNPFIKRAGSGIESIKKENYVSQFLAELKFLFTNWKYLLPFFINQLGSVVFYITLSSAELSLAVPITNSLTFVFTVLAGTLLGESIENKDTYIGMVLVTAGVGICVAGKT</sequence>
<proteinExistence type="inferred from homology"/>
<protein>
    <submittedName>
        <fullName evidence="6">Transmembrane 234 homolog</fullName>
    </submittedName>
</protein>
<keyword evidence="5" id="KW-0472">Membrane</keyword>
<keyword evidence="4" id="KW-1133">Transmembrane helix</keyword>
<gene>
    <name evidence="6" type="ORF">PACLA_8A086666</name>
</gene>
<accession>A0A7D9L292</accession>
<keyword evidence="7" id="KW-1185">Reference proteome</keyword>
<name>A0A7D9L292_PARCT</name>
<dbReference type="AlphaFoldDB" id="A0A7D9L292"/>
<comment type="similarity">
    <text evidence="2">Belongs to the TMEM234 family.</text>
</comment>
<comment type="caution">
    <text evidence="6">The sequence shown here is derived from an EMBL/GenBank/DDBJ whole genome shotgun (WGS) entry which is preliminary data.</text>
</comment>
<dbReference type="PANTHER" id="PTHR28668:SF1">
    <property type="entry name" value="TRANSMEMBRANE PROTEIN 234"/>
    <property type="match status" value="1"/>
</dbReference>
<dbReference type="InterPro" id="IPR037185">
    <property type="entry name" value="EmrE-like"/>
</dbReference>
<reference evidence="6" key="1">
    <citation type="submission" date="2020-04" db="EMBL/GenBank/DDBJ databases">
        <authorList>
            <person name="Alioto T."/>
            <person name="Alioto T."/>
            <person name="Gomez Garrido J."/>
        </authorList>
    </citation>
    <scope>NUCLEOTIDE SEQUENCE</scope>
    <source>
        <strain evidence="6">A484AB</strain>
    </source>
</reference>
<dbReference type="Proteomes" id="UP001152795">
    <property type="component" value="Unassembled WGS sequence"/>
</dbReference>
<evidence type="ECO:0000313" key="6">
    <source>
        <dbReference type="EMBL" id="CAB4023955.1"/>
    </source>
</evidence>
<evidence type="ECO:0000256" key="3">
    <source>
        <dbReference type="ARBA" id="ARBA00022692"/>
    </source>
</evidence>
<keyword evidence="3 6" id="KW-0812">Transmembrane</keyword>
<evidence type="ECO:0000256" key="4">
    <source>
        <dbReference type="ARBA" id="ARBA00022989"/>
    </source>
</evidence>
<dbReference type="InterPro" id="IPR018908">
    <property type="entry name" value="TMEM234"/>
</dbReference>
<dbReference type="EMBL" id="CACRXK020012763">
    <property type="protein sequence ID" value="CAB4023955.1"/>
    <property type="molecule type" value="Genomic_DNA"/>
</dbReference>
<dbReference type="GO" id="GO:0016020">
    <property type="term" value="C:membrane"/>
    <property type="evidence" value="ECO:0007669"/>
    <property type="project" value="UniProtKB-SubCell"/>
</dbReference>